<feature type="domain" description="DUF3857" evidence="2">
    <location>
        <begin position="54"/>
        <end position="211"/>
    </location>
</feature>
<reference evidence="3 4" key="1">
    <citation type="submission" date="2019-06" db="EMBL/GenBank/DDBJ databases">
        <title>Emergence of pandrug resistant Empedobacter falsenii in China.</title>
        <authorList>
            <person name="Dong N."/>
            <person name="Chen S."/>
            <person name="Zhang R."/>
        </authorList>
    </citation>
    <scope>NUCLEOTIDE SEQUENCE [LARGE SCALE GENOMIC DNA]</scope>
    <source>
        <strain evidence="3 4">1681-1</strain>
    </source>
</reference>
<accession>A0A7H9DNH0</accession>
<proteinExistence type="predicted"/>
<dbReference type="Gene3D" id="2.60.120.1130">
    <property type="match status" value="1"/>
</dbReference>
<dbReference type="EMBL" id="CP040908">
    <property type="protein sequence ID" value="QLL56707.1"/>
    <property type="molecule type" value="Genomic_DNA"/>
</dbReference>
<keyword evidence="4" id="KW-1185">Reference proteome</keyword>
<feature type="chain" id="PRO_5028886230" evidence="1">
    <location>
        <begin position="19"/>
        <end position="631"/>
    </location>
</feature>
<protein>
    <submittedName>
        <fullName evidence="3">DUF3857 domain-containing protein</fullName>
    </submittedName>
</protein>
<dbReference type="Gene3D" id="3.10.620.30">
    <property type="match status" value="1"/>
</dbReference>
<sequence>MKQTLLFSTFLISSFSFAQNYAVDQIPADLIKDAYAVVRKNEEKIELLKVDELKYTEDVVVTVLSKAGDNYVGAQANYDPNTKIDLFEATLYDVNGKEIKKFKTKDFGDQSHVSSGQMYTDDRIKYLNYTPTNYPYTIQYKISVTSKNTIGIPRWFPIKAQNLSIEKSTYTFINKTNSIIRLKENNFNGFNIQKTGDNNNLNYTFNHIPAFNEEDQMVSLRKIFPHAILASNQISIDGVKGDFDNWNDYGKWLFNNLVVGKQDFTPTQKLAFQNMVKDAKSDEEKVQILYKHLQNKVRYIGVQLGIGGLSPFPASYVESKSYGDCKALTNYTMSMLDAVGIKSYYTEVHSGRSPQDMTEDMMYLQGDHVILYVPLKGKDIWLETTSQTTPFNYLGNFTANRKVIIVDEKGGKIIPSQQFKTEDNQLFVNGNATLLADGTLNFNFSETSKGLIYENFARFNQLSEKDLDVRLKNRFSYLQGISFKKKEFNNDWKNAVFTSNFEFSAPNYAKIQGNNIILNIIPVNKEETSVKKMKDRKFDFNIETGYVDEVFYTLTLPSGYKLPQKFDAITVKSAFGEYQLEINPKENNTFEIKRIYKQFSGTFSKEKYNEYVEFRRQIAGYDNTKLLLEKL</sequence>
<feature type="signal peptide" evidence="1">
    <location>
        <begin position="1"/>
        <end position="18"/>
    </location>
</feature>
<dbReference type="RefSeq" id="WP_180905706.1">
    <property type="nucleotide sequence ID" value="NZ_CP040908.1"/>
</dbReference>
<dbReference type="Proteomes" id="UP000510643">
    <property type="component" value="Chromosome"/>
</dbReference>
<dbReference type="InterPro" id="IPR024618">
    <property type="entry name" value="DUF3857"/>
</dbReference>
<evidence type="ECO:0000259" key="2">
    <source>
        <dbReference type="Pfam" id="PF12969"/>
    </source>
</evidence>
<gene>
    <name evidence="3" type="ORF">FH779_00760</name>
</gene>
<dbReference type="GeneID" id="78399953"/>
<dbReference type="KEGG" id="efal:FH779_00760"/>
<name>A0A7H9DNH0_9FLAO</name>
<dbReference type="InterPro" id="IPR038765">
    <property type="entry name" value="Papain-like_cys_pep_sf"/>
</dbReference>
<dbReference type="AlphaFoldDB" id="A0A7H9DNH0"/>
<evidence type="ECO:0000256" key="1">
    <source>
        <dbReference type="SAM" id="SignalP"/>
    </source>
</evidence>
<evidence type="ECO:0000313" key="4">
    <source>
        <dbReference type="Proteomes" id="UP000510643"/>
    </source>
</evidence>
<dbReference type="SUPFAM" id="SSF54001">
    <property type="entry name" value="Cysteine proteinases"/>
    <property type="match status" value="1"/>
</dbReference>
<keyword evidence="1" id="KW-0732">Signal</keyword>
<dbReference type="Pfam" id="PF12969">
    <property type="entry name" value="DUF3857"/>
    <property type="match status" value="1"/>
</dbReference>
<dbReference type="Gene3D" id="2.60.40.3140">
    <property type="match status" value="1"/>
</dbReference>
<organism evidence="3 4">
    <name type="scientific">Empedobacter falsenii</name>
    <dbReference type="NCBI Taxonomy" id="343874"/>
    <lineage>
        <taxon>Bacteria</taxon>
        <taxon>Pseudomonadati</taxon>
        <taxon>Bacteroidota</taxon>
        <taxon>Flavobacteriia</taxon>
        <taxon>Flavobacteriales</taxon>
        <taxon>Weeksellaceae</taxon>
        <taxon>Empedobacter</taxon>
    </lineage>
</organism>
<evidence type="ECO:0000313" key="3">
    <source>
        <dbReference type="EMBL" id="QLL56707.1"/>
    </source>
</evidence>